<organism evidence="6">
    <name type="scientific">Escherichia coli</name>
    <dbReference type="NCBI Taxonomy" id="562"/>
    <lineage>
        <taxon>Bacteria</taxon>
        <taxon>Pseudomonadati</taxon>
        <taxon>Pseudomonadota</taxon>
        <taxon>Gammaproteobacteria</taxon>
        <taxon>Enterobacterales</taxon>
        <taxon>Enterobacteriaceae</taxon>
        <taxon>Escherichia</taxon>
    </lineage>
</organism>
<dbReference type="GO" id="GO:0055085">
    <property type="term" value="P:transmembrane transport"/>
    <property type="evidence" value="ECO:0007669"/>
    <property type="project" value="UniProtKB-ARBA"/>
</dbReference>
<dbReference type="Gene3D" id="2.40.420.20">
    <property type="match status" value="1"/>
</dbReference>
<dbReference type="FunFam" id="2.40.420.20:FF:000001">
    <property type="entry name" value="Efflux RND transporter periplasmic adaptor subunit"/>
    <property type="match status" value="1"/>
</dbReference>
<dbReference type="GO" id="GO:0046677">
    <property type="term" value="P:response to antibiotic"/>
    <property type="evidence" value="ECO:0007669"/>
    <property type="project" value="TreeGrafter"/>
</dbReference>
<geneLocation type="plasmid" evidence="6">
    <name>pGD80-2</name>
</geneLocation>
<dbReference type="GO" id="GO:0005886">
    <property type="term" value="C:plasma membrane"/>
    <property type="evidence" value="ECO:0007669"/>
    <property type="project" value="UniProtKB-SubCell"/>
</dbReference>
<feature type="domain" description="YknX-like C-terminal permuted SH3-like" evidence="5">
    <location>
        <begin position="51"/>
        <end position="114"/>
    </location>
</feature>
<evidence type="ECO:0000256" key="1">
    <source>
        <dbReference type="ARBA" id="ARBA00004533"/>
    </source>
</evidence>
<feature type="domain" description="Multidrug resistance protein MdtA-like beta-barrel" evidence="4">
    <location>
        <begin position="2"/>
        <end position="38"/>
    </location>
</feature>
<evidence type="ECO:0000259" key="4">
    <source>
        <dbReference type="Pfam" id="PF25944"/>
    </source>
</evidence>
<dbReference type="PANTHER" id="PTHR30158">
    <property type="entry name" value="ACRA/E-RELATED COMPONENT OF DRUG EFFLUX TRANSPORTER"/>
    <property type="match status" value="1"/>
</dbReference>
<evidence type="ECO:0000313" key="6">
    <source>
        <dbReference type="EMBL" id="AQZ20735.1"/>
    </source>
</evidence>
<accession>A0A1U9XGW4</accession>
<protein>
    <submittedName>
        <fullName evidence="6">Efflux pump periplasmic linker BepF</fullName>
    </submittedName>
</protein>
<sequence length="128" mass="14037">MDFLDNQLTPSTGTIRMRALLDNSQRLFTPGLFARVRLPGSAEFKATLIDDKAVLTDQDRKYVYIVDKDGKAQRRDITPGRLADGLRIVQKGLNPGDSVIVDGLQKVFMPGMPVNAKTVAMTSSATLN</sequence>
<keyword evidence="3" id="KW-0732">Signal</keyword>
<dbReference type="SUPFAM" id="SSF111369">
    <property type="entry name" value="HlyD-like secretion proteins"/>
    <property type="match status" value="1"/>
</dbReference>
<dbReference type="EMBL" id="KY075659">
    <property type="protein sequence ID" value="AQZ20735.1"/>
    <property type="molecule type" value="Genomic_DNA"/>
</dbReference>
<dbReference type="AlphaFoldDB" id="A0A1U9XGW4"/>
<proteinExistence type="inferred from homology"/>
<gene>
    <name evidence="6" type="primary">bepF</name>
    <name evidence="6" type="ORF">pGD80-2_00092</name>
</gene>
<evidence type="ECO:0000259" key="5">
    <source>
        <dbReference type="Pfam" id="PF25989"/>
    </source>
</evidence>
<dbReference type="Pfam" id="PF25944">
    <property type="entry name" value="Beta-barrel_RND"/>
    <property type="match status" value="1"/>
</dbReference>
<comment type="subcellular location">
    <subcellularLocation>
        <location evidence="1">Cell inner membrane</location>
    </subcellularLocation>
</comment>
<dbReference type="PANTHER" id="PTHR30158:SF26">
    <property type="entry name" value="RESISTANCE-NODULATION-CELL DIVISION (RND) MULTIDRUG EFFLUX MEMBRANE FUSION PROTEIN MEXE"/>
    <property type="match status" value="1"/>
</dbReference>
<dbReference type="InterPro" id="IPR058626">
    <property type="entry name" value="MdtA-like_b-barrel"/>
</dbReference>
<evidence type="ECO:0000256" key="3">
    <source>
        <dbReference type="ARBA" id="ARBA00022729"/>
    </source>
</evidence>
<dbReference type="Gene3D" id="2.40.30.170">
    <property type="match status" value="1"/>
</dbReference>
<name>A0A1U9XGW4_ECOLX</name>
<comment type="similarity">
    <text evidence="2">Belongs to the membrane fusion protein (MFP) (TC 8.A.1) family.</text>
</comment>
<dbReference type="InterPro" id="IPR058637">
    <property type="entry name" value="YknX-like_C"/>
</dbReference>
<keyword evidence="6" id="KW-0614">Plasmid</keyword>
<reference evidence="6" key="1">
    <citation type="submission" date="2016-10" db="EMBL/GenBank/DDBJ databases">
        <authorList>
            <person name="Sun J."/>
        </authorList>
    </citation>
    <scope>NUCLEOTIDE SEQUENCE</scope>
    <source>
        <strain evidence="6">GD80</strain>
        <plasmid evidence="6">pGD80-2</plasmid>
    </source>
</reference>
<dbReference type="Pfam" id="PF25989">
    <property type="entry name" value="YknX_C"/>
    <property type="match status" value="1"/>
</dbReference>
<evidence type="ECO:0000256" key="2">
    <source>
        <dbReference type="ARBA" id="ARBA00009477"/>
    </source>
</evidence>